<dbReference type="Pfam" id="PF00474">
    <property type="entry name" value="SSF"/>
    <property type="match status" value="1"/>
</dbReference>
<keyword evidence="5 7" id="KW-0472">Membrane</keyword>
<evidence type="ECO:0000256" key="5">
    <source>
        <dbReference type="ARBA" id="ARBA00023136"/>
    </source>
</evidence>
<dbReference type="PANTHER" id="PTHR11819:SF195">
    <property type="entry name" value="SODIUM_GLUCOSE COTRANSPORTER 4"/>
    <property type="match status" value="1"/>
</dbReference>
<feature type="transmembrane region" description="Helical" evidence="7">
    <location>
        <begin position="413"/>
        <end position="431"/>
    </location>
</feature>
<feature type="transmembrane region" description="Helical" evidence="7">
    <location>
        <begin position="330"/>
        <end position="363"/>
    </location>
</feature>
<evidence type="ECO:0000256" key="1">
    <source>
        <dbReference type="ARBA" id="ARBA00004141"/>
    </source>
</evidence>
<reference evidence="8 9" key="1">
    <citation type="journal article" date="2016" name="Nat. Commun.">
        <title>Thousands of microbial genomes shed light on interconnected biogeochemical processes in an aquifer system.</title>
        <authorList>
            <person name="Anantharaman K."/>
            <person name="Brown C.T."/>
            <person name="Hug L.A."/>
            <person name="Sharon I."/>
            <person name="Castelle C.J."/>
            <person name="Probst A.J."/>
            <person name="Thomas B.C."/>
            <person name="Singh A."/>
            <person name="Wilkins M.J."/>
            <person name="Karaoz U."/>
            <person name="Brodie E.L."/>
            <person name="Williams K.H."/>
            <person name="Hubbard S.S."/>
            <person name="Banfield J.F."/>
        </authorList>
    </citation>
    <scope>NUCLEOTIDE SEQUENCE [LARGE SCALE GENOMIC DNA]</scope>
</reference>
<dbReference type="GO" id="GO:0005886">
    <property type="term" value="C:plasma membrane"/>
    <property type="evidence" value="ECO:0007669"/>
    <property type="project" value="TreeGrafter"/>
</dbReference>
<sequence length="564" mass="61426">MHFNLHAIDLAVIALSLGFTVFMGLWYSRHAGDNKEEFFLAGRSLTWPLIGASLFAANISSQQFVGQGGLAFSLGIGAVIFQLVGSIAIMVFGLILLPMYLRRRLFTLPQFMEDRFGREIRLFLSGTNIFMLATTSLSGVLYSGSIVMQKVLGFQSQTSLYTGVVIIAALFGLYAFTGGLKSVAVADFIQNIIMILGGFATLCFCLYFASNMPEGLSGLKNLIETLPDGRTFSKWSWVRPADHPVIPWMGVLTGAFIVALYGHATDHDYVQRGLGAKNLYHAKMGALFASLLKIFAVFMIGMPCVIGAYILQGENIAPDQAYAALIMKVLPIGATGLVLSALIAAVGSTVSSTLTACSSLFTVDFYVKKSVPIDEKKIVRVGRLTMAVILLFAILWTPIIASFGFLYVYLQTLGSYIAAPIFICYLAGFFYKRANKTGAMATLIIGEAIGLGMFFITSLQNLATATFNGIPAVRDALLALHHTLPSWLTGINFMYGCFFHFIVSGIIFLIFTHLSAPQPEPDAANQVTHDMGDYADEPPYAAKRLKILTVIWLVCLITVLAIFF</sequence>
<protein>
    <recommendedName>
        <fullName evidence="10">Sodium transporter</fullName>
    </recommendedName>
</protein>
<dbReference type="InterPro" id="IPR001734">
    <property type="entry name" value="Na/solute_symporter"/>
</dbReference>
<dbReference type="Gene3D" id="1.20.1730.10">
    <property type="entry name" value="Sodium/glucose cotransporter"/>
    <property type="match status" value="1"/>
</dbReference>
<feature type="transmembrane region" description="Helical" evidence="7">
    <location>
        <begin position="545"/>
        <end position="563"/>
    </location>
</feature>
<feature type="transmembrane region" description="Helical" evidence="7">
    <location>
        <begin position="38"/>
        <end position="59"/>
    </location>
</feature>
<dbReference type="Proteomes" id="UP000179243">
    <property type="component" value="Unassembled WGS sequence"/>
</dbReference>
<proteinExistence type="inferred from homology"/>
<organism evidence="8 9">
    <name type="scientific">Candidatus Raymondbacteria bacterium RIFOXYD12_FULL_49_13</name>
    <dbReference type="NCBI Taxonomy" id="1817890"/>
    <lineage>
        <taxon>Bacteria</taxon>
        <taxon>Raymondiibacteriota</taxon>
    </lineage>
</organism>
<dbReference type="NCBIfam" id="TIGR00813">
    <property type="entry name" value="sss"/>
    <property type="match status" value="1"/>
</dbReference>
<evidence type="ECO:0000256" key="4">
    <source>
        <dbReference type="ARBA" id="ARBA00022989"/>
    </source>
</evidence>
<evidence type="ECO:0008006" key="10">
    <source>
        <dbReference type="Google" id="ProtNLM"/>
    </source>
</evidence>
<accession>A0A1F7FJY4</accession>
<dbReference type="InterPro" id="IPR038377">
    <property type="entry name" value="Na/Glc_symporter_sf"/>
</dbReference>
<evidence type="ECO:0000256" key="2">
    <source>
        <dbReference type="ARBA" id="ARBA00006434"/>
    </source>
</evidence>
<feature type="transmembrane region" description="Helical" evidence="7">
    <location>
        <begin position="487"/>
        <end position="511"/>
    </location>
</feature>
<evidence type="ECO:0000256" key="3">
    <source>
        <dbReference type="ARBA" id="ARBA00022692"/>
    </source>
</evidence>
<feature type="transmembrane region" description="Helical" evidence="7">
    <location>
        <begin position="443"/>
        <end position="467"/>
    </location>
</feature>
<feature type="transmembrane region" description="Helical" evidence="7">
    <location>
        <begin position="188"/>
        <end position="209"/>
    </location>
</feature>
<dbReference type="PROSITE" id="PS50283">
    <property type="entry name" value="NA_SOLUT_SYMP_3"/>
    <property type="match status" value="1"/>
</dbReference>
<comment type="caution">
    <text evidence="8">The sequence shown here is derived from an EMBL/GenBank/DDBJ whole genome shotgun (WGS) entry which is preliminary data.</text>
</comment>
<evidence type="ECO:0000256" key="7">
    <source>
        <dbReference type="SAM" id="Phobius"/>
    </source>
</evidence>
<comment type="subcellular location">
    <subcellularLocation>
        <location evidence="1">Membrane</location>
        <topology evidence="1">Multi-pass membrane protein</topology>
    </subcellularLocation>
</comment>
<name>A0A1F7FJY4_UNCRA</name>
<feature type="transmembrane region" description="Helical" evidence="7">
    <location>
        <begin position="6"/>
        <end position="26"/>
    </location>
</feature>
<dbReference type="GO" id="GO:0005412">
    <property type="term" value="F:D-glucose:sodium symporter activity"/>
    <property type="evidence" value="ECO:0007669"/>
    <property type="project" value="TreeGrafter"/>
</dbReference>
<dbReference type="AlphaFoldDB" id="A0A1F7FJY4"/>
<evidence type="ECO:0000313" key="8">
    <source>
        <dbReference type="EMBL" id="OGK06787.1"/>
    </source>
</evidence>
<comment type="similarity">
    <text evidence="2 6">Belongs to the sodium:solute symporter (SSF) (TC 2.A.21) family.</text>
</comment>
<gene>
    <name evidence="8" type="ORF">A2519_00970</name>
</gene>
<feature type="transmembrane region" description="Helical" evidence="7">
    <location>
        <begin position="245"/>
        <end position="264"/>
    </location>
</feature>
<feature type="transmembrane region" description="Helical" evidence="7">
    <location>
        <begin position="159"/>
        <end position="176"/>
    </location>
</feature>
<evidence type="ECO:0000313" key="9">
    <source>
        <dbReference type="Proteomes" id="UP000179243"/>
    </source>
</evidence>
<keyword evidence="4 7" id="KW-1133">Transmembrane helix</keyword>
<keyword evidence="3 7" id="KW-0812">Transmembrane</keyword>
<dbReference type="PANTHER" id="PTHR11819">
    <property type="entry name" value="SOLUTE CARRIER FAMILY 5"/>
    <property type="match status" value="1"/>
</dbReference>
<feature type="transmembrane region" description="Helical" evidence="7">
    <location>
        <begin position="71"/>
        <end position="101"/>
    </location>
</feature>
<feature type="transmembrane region" description="Helical" evidence="7">
    <location>
        <begin position="122"/>
        <end position="147"/>
    </location>
</feature>
<feature type="transmembrane region" description="Helical" evidence="7">
    <location>
        <begin position="285"/>
        <end position="310"/>
    </location>
</feature>
<feature type="transmembrane region" description="Helical" evidence="7">
    <location>
        <begin position="384"/>
        <end position="407"/>
    </location>
</feature>
<evidence type="ECO:0000256" key="6">
    <source>
        <dbReference type="RuleBase" id="RU362091"/>
    </source>
</evidence>
<dbReference type="EMBL" id="MFYX01000020">
    <property type="protein sequence ID" value="OGK06787.1"/>
    <property type="molecule type" value="Genomic_DNA"/>
</dbReference>